<organism evidence="3">
    <name type="scientific">marine sediment metagenome</name>
    <dbReference type="NCBI Taxonomy" id="412755"/>
    <lineage>
        <taxon>unclassified sequences</taxon>
        <taxon>metagenomes</taxon>
        <taxon>ecological metagenomes</taxon>
    </lineage>
</organism>
<evidence type="ECO:0008006" key="4">
    <source>
        <dbReference type="Google" id="ProtNLM"/>
    </source>
</evidence>
<dbReference type="AlphaFoldDB" id="A0A0F9LFF4"/>
<sequence>MADEQATVRQRSRGHWRQPTCIESSCERYFFVDPSEKINYAYQMRIRVPPQLTKWQRDRRAFIEHRIYWHGSIGLADLMDVMEISRAQASKDLNGYISDHPDHLHYDKSARTYVMGQAFEAHYLSIDPAEYLADLAAIARGAAVPKSDWVVDLPDILAPTIPARGLKPSTVRNVLLGCAQRRLLAVSYQSMSSPKPTKRNIAPHGIAHDGFRWHARAW</sequence>
<proteinExistence type="predicted"/>
<dbReference type="EMBL" id="LAZR01012562">
    <property type="protein sequence ID" value="KKM26190.1"/>
    <property type="molecule type" value="Genomic_DNA"/>
</dbReference>
<protein>
    <recommendedName>
        <fullName evidence="4">WYL domain-containing protein</fullName>
    </recommendedName>
</protein>
<feature type="non-terminal residue" evidence="3">
    <location>
        <position position="218"/>
    </location>
</feature>
<name>A0A0F9LFF4_9ZZZZ</name>
<dbReference type="Pfam" id="PF26109">
    <property type="entry name" value="WHD_BrxR"/>
    <property type="match status" value="1"/>
</dbReference>
<dbReference type="PROSITE" id="PS52050">
    <property type="entry name" value="WYL"/>
    <property type="match status" value="1"/>
</dbReference>
<evidence type="ECO:0000259" key="2">
    <source>
        <dbReference type="Pfam" id="PF26109"/>
    </source>
</evidence>
<evidence type="ECO:0000313" key="3">
    <source>
        <dbReference type="EMBL" id="KKM26190.1"/>
    </source>
</evidence>
<comment type="caution">
    <text evidence="3">The sequence shown here is derived from an EMBL/GenBank/DDBJ whole genome shotgun (WGS) entry which is preliminary data.</text>
</comment>
<gene>
    <name evidence="3" type="ORF">LCGC14_1587320</name>
</gene>
<accession>A0A0F9LFF4</accession>
<dbReference type="Pfam" id="PF13280">
    <property type="entry name" value="WYL"/>
    <property type="match status" value="1"/>
</dbReference>
<reference evidence="3" key="1">
    <citation type="journal article" date="2015" name="Nature">
        <title>Complex archaea that bridge the gap between prokaryotes and eukaryotes.</title>
        <authorList>
            <person name="Spang A."/>
            <person name="Saw J.H."/>
            <person name="Jorgensen S.L."/>
            <person name="Zaremba-Niedzwiedzka K."/>
            <person name="Martijn J."/>
            <person name="Lind A.E."/>
            <person name="van Eijk R."/>
            <person name="Schleper C."/>
            <person name="Guy L."/>
            <person name="Ettema T.J."/>
        </authorList>
    </citation>
    <scope>NUCLEOTIDE SEQUENCE</scope>
</reference>
<dbReference type="InterPro" id="IPR059019">
    <property type="entry name" value="WHD_CapW"/>
</dbReference>
<evidence type="ECO:0000259" key="1">
    <source>
        <dbReference type="Pfam" id="PF13280"/>
    </source>
</evidence>
<feature type="domain" description="WYL" evidence="1">
    <location>
        <begin position="172"/>
        <end position="218"/>
    </location>
</feature>
<dbReference type="InterPro" id="IPR026881">
    <property type="entry name" value="WYL_dom"/>
</dbReference>
<feature type="domain" description="DNA-binding transcriptional repressor CapW winged helix-turn-helix" evidence="2">
    <location>
        <begin position="57"/>
        <end position="135"/>
    </location>
</feature>